<evidence type="ECO:0000256" key="1">
    <source>
        <dbReference type="ARBA" id="ARBA00001946"/>
    </source>
</evidence>
<dbReference type="GO" id="GO:0005886">
    <property type="term" value="C:plasma membrane"/>
    <property type="evidence" value="ECO:0007669"/>
    <property type="project" value="TreeGrafter"/>
</dbReference>
<dbReference type="STRING" id="1799789.AX660_08675"/>
<dbReference type="Pfam" id="PF00990">
    <property type="entry name" value="GGDEF"/>
    <property type="match status" value="1"/>
</dbReference>
<dbReference type="SMART" id="SM00267">
    <property type="entry name" value="GGDEF"/>
    <property type="match status" value="1"/>
</dbReference>
<evidence type="ECO:0000259" key="5">
    <source>
        <dbReference type="PROSITE" id="PS50110"/>
    </source>
</evidence>
<dbReference type="Proteomes" id="UP000070299">
    <property type="component" value="Unassembled WGS sequence"/>
</dbReference>
<dbReference type="PANTHER" id="PTHR45138:SF9">
    <property type="entry name" value="DIGUANYLATE CYCLASE DGCM-RELATED"/>
    <property type="match status" value="1"/>
</dbReference>
<sequence length="319" mass="35763">MSSLDCNIQESIPEFFPEDTCASRLQMLLLASPAEAQAIRRLLGENYEIVVVGSIDELLPCIYQHDFSLIVLYPQTLGMTGVECVNQLKTNQFCGEIPVISVLAEHTRAEEFAVIQAGAIDCVIMPVKPVILCAKIQNHMATAERIKQLEVASCTDGLTGLNNRTQLETVLTREWFNARRGQHFISALMIDVDYFKDFNDTYGHLRGDECLKSIAEMVHRTRRRGSDFAARFGGEEFIMILPFTDSEGAAKLAQRLVQRVRQLAIQNAQQDGSPVTISIGVSTCAPHTMEFDSDKPWQLIELADKNLYKAKELGRDRFC</sequence>
<evidence type="ECO:0000256" key="4">
    <source>
        <dbReference type="PROSITE-ProRule" id="PRU00169"/>
    </source>
</evidence>
<dbReference type="EC" id="2.7.7.65" evidence="2"/>
<dbReference type="InterPro" id="IPR001789">
    <property type="entry name" value="Sig_transdc_resp-reg_receiver"/>
</dbReference>
<dbReference type="GO" id="GO:0052621">
    <property type="term" value="F:diguanylate cyclase activity"/>
    <property type="evidence" value="ECO:0007669"/>
    <property type="project" value="UniProtKB-EC"/>
</dbReference>
<dbReference type="InterPro" id="IPR029787">
    <property type="entry name" value="Nucleotide_cyclase"/>
</dbReference>
<feature type="domain" description="GGDEF" evidence="6">
    <location>
        <begin position="183"/>
        <end position="319"/>
    </location>
</feature>
<dbReference type="GO" id="GO:1902201">
    <property type="term" value="P:negative regulation of bacterial-type flagellum-dependent cell motility"/>
    <property type="evidence" value="ECO:0007669"/>
    <property type="project" value="TreeGrafter"/>
</dbReference>
<dbReference type="AlphaFoldDB" id="A0A136A494"/>
<gene>
    <name evidence="7" type="ORF">AX660_08675</name>
</gene>
<dbReference type="InterPro" id="IPR000160">
    <property type="entry name" value="GGDEF_dom"/>
</dbReference>
<organism evidence="7 8">
    <name type="scientific">Paraglaciecola hydrolytica</name>
    <dbReference type="NCBI Taxonomy" id="1799789"/>
    <lineage>
        <taxon>Bacteria</taxon>
        <taxon>Pseudomonadati</taxon>
        <taxon>Pseudomonadota</taxon>
        <taxon>Gammaproteobacteria</taxon>
        <taxon>Alteromonadales</taxon>
        <taxon>Alteromonadaceae</taxon>
        <taxon>Paraglaciecola</taxon>
    </lineage>
</organism>
<dbReference type="InterPro" id="IPR043128">
    <property type="entry name" value="Rev_trsase/Diguanyl_cyclase"/>
</dbReference>
<dbReference type="SUPFAM" id="SSF55073">
    <property type="entry name" value="Nucleotide cyclase"/>
    <property type="match status" value="1"/>
</dbReference>
<evidence type="ECO:0000256" key="3">
    <source>
        <dbReference type="ARBA" id="ARBA00034247"/>
    </source>
</evidence>
<comment type="caution">
    <text evidence="4">Lacks conserved residue(s) required for the propagation of feature annotation.</text>
</comment>
<accession>A0A136A494</accession>
<proteinExistence type="predicted"/>
<keyword evidence="8" id="KW-1185">Reference proteome</keyword>
<reference evidence="8" key="1">
    <citation type="submission" date="2016-02" db="EMBL/GenBank/DDBJ databases">
        <authorList>
            <person name="Schultz-Johansen M."/>
            <person name="Glaring M.A."/>
            <person name="Bech P.K."/>
            <person name="Stougaard P."/>
        </authorList>
    </citation>
    <scope>NUCLEOTIDE SEQUENCE [LARGE SCALE GENOMIC DNA]</scope>
    <source>
        <strain evidence="8">S66</strain>
    </source>
</reference>
<dbReference type="PROSITE" id="PS50887">
    <property type="entry name" value="GGDEF"/>
    <property type="match status" value="1"/>
</dbReference>
<dbReference type="GO" id="GO:0000160">
    <property type="term" value="P:phosphorelay signal transduction system"/>
    <property type="evidence" value="ECO:0007669"/>
    <property type="project" value="InterPro"/>
</dbReference>
<dbReference type="PROSITE" id="PS50110">
    <property type="entry name" value="RESPONSE_REGULATORY"/>
    <property type="match status" value="1"/>
</dbReference>
<protein>
    <recommendedName>
        <fullName evidence="2">diguanylate cyclase</fullName>
        <ecNumber evidence="2">2.7.7.65</ecNumber>
    </recommendedName>
</protein>
<evidence type="ECO:0000259" key="6">
    <source>
        <dbReference type="PROSITE" id="PS50887"/>
    </source>
</evidence>
<comment type="catalytic activity">
    <reaction evidence="3">
        <text>2 GTP = 3',3'-c-di-GMP + 2 diphosphate</text>
        <dbReference type="Rhea" id="RHEA:24898"/>
        <dbReference type="ChEBI" id="CHEBI:33019"/>
        <dbReference type="ChEBI" id="CHEBI:37565"/>
        <dbReference type="ChEBI" id="CHEBI:58805"/>
        <dbReference type="EC" id="2.7.7.65"/>
    </reaction>
</comment>
<comment type="caution">
    <text evidence="7">The sequence shown here is derived from an EMBL/GenBank/DDBJ whole genome shotgun (WGS) entry which is preliminary data.</text>
</comment>
<dbReference type="InterPro" id="IPR011006">
    <property type="entry name" value="CheY-like_superfamily"/>
</dbReference>
<feature type="domain" description="Response regulatory" evidence="5">
    <location>
        <begin position="25"/>
        <end position="140"/>
    </location>
</feature>
<dbReference type="FunFam" id="3.30.70.270:FF:000001">
    <property type="entry name" value="Diguanylate cyclase domain protein"/>
    <property type="match status" value="1"/>
</dbReference>
<dbReference type="GO" id="GO:0043709">
    <property type="term" value="P:cell adhesion involved in single-species biofilm formation"/>
    <property type="evidence" value="ECO:0007669"/>
    <property type="project" value="TreeGrafter"/>
</dbReference>
<evidence type="ECO:0000256" key="2">
    <source>
        <dbReference type="ARBA" id="ARBA00012528"/>
    </source>
</evidence>
<evidence type="ECO:0000313" key="8">
    <source>
        <dbReference type="Proteomes" id="UP000070299"/>
    </source>
</evidence>
<dbReference type="InterPro" id="IPR050469">
    <property type="entry name" value="Diguanylate_Cyclase"/>
</dbReference>
<comment type="cofactor">
    <cofactor evidence="1">
        <name>Mg(2+)</name>
        <dbReference type="ChEBI" id="CHEBI:18420"/>
    </cofactor>
</comment>
<dbReference type="EMBL" id="LSNE01000003">
    <property type="protein sequence ID" value="KXI30065.1"/>
    <property type="molecule type" value="Genomic_DNA"/>
</dbReference>
<dbReference type="NCBIfam" id="TIGR00254">
    <property type="entry name" value="GGDEF"/>
    <property type="match status" value="1"/>
</dbReference>
<dbReference type="CDD" id="cd00156">
    <property type="entry name" value="REC"/>
    <property type="match status" value="1"/>
</dbReference>
<dbReference type="SUPFAM" id="SSF52172">
    <property type="entry name" value="CheY-like"/>
    <property type="match status" value="1"/>
</dbReference>
<dbReference type="CDD" id="cd01949">
    <property type="entry name" value="GGDEF"/>
    <property type="match status" value="1"/>
</dbReference>
<dbReference type="Gene3D" id="3.30.70.270">
    <property type="match status" value="1"/>
</dbReference>
<dbReference type="PANTHER" id="PTHR45138">
    <property type="entry name" value="REGULATORY COMPONENTS OF SENSORY TRANSDUCTION SYSTEM"/>
    <property type="match status" value="1"/>
</dbReference>
<name>A0A136A494_9ALTE</name>
<evidence type="ECO:0000313" key="7">
    <source>
        <dbReference type="EMBL" id="KXI30065.1"/>
    </source>
</evidence>
<dbReference type="Gene3D" id="3.40.50.2300">
    <property type="match status" value="1"/>
</dbReference>